<dbReference type="InterPro" id="IPR003891">
    <property type="entry name" value="Initiation_fac_eIF4g_MI"/>
</dbReference>
<evidence type="ECO:0000256" key="3">
    <source>
        <dbReference type="ARBA" id="ARBA00022917"/>
    </source>
</evidence>
<dbReference type="SUPFAM" id="SSF48371">
    <property type="entry name" value="ARM repeat"/>
    <property type="match status" value="2"/>
</dbReference>
<keyword evidence="7" id="KW-1185">Reference proteome</keyword>
<dbReference type="AlphaFoldDB" id="A0A836CBQ1"/>
<feature type="compositionally biased region" description="Basic and acidic residues" evidence="4">
    <location>
        <begin position="518"/>
        <end position="544"/>
    </location>
</feature>
<dbReference type="SMART" id="SM00544">
    <property type="entry name" value="MA3"/>
    <property type="match status" value="1"/>
</dbReference>
<evidence type="ECO:0000259" key="5">
    <source>
        <dbReference type="PROSITE" id="PS51366"/>
    </source>
</evidence>
<dbReference type="Proteomes" id="UP000664859">
    <property type="component" value="Unassembled WGS sequence"/>
</dbReference>
<feature type="region of interest" description="Disordered" evidence="4">
    <location>
        <begin position="356"/>
        <end position="425"/>
    </location>
</feature>
<dbReference type="EMBL" id="JAFCMP010000390">
    <property type="protein sequence ID" value="KAG5180475.1"/>
    <property type="molecule type" value="Genomic_DNA"/>
</dbReference>
<dbReference type="Pfam" id="PF02847">
    <property type="entry name" value="MA3"/>
    <property type="match status" value="1"/>
</dbReference>
<dbReference type="SMART" id="SM00543">
    <property type="entry name" value="MIF4G"/>
    <property type="match status" value="1"/>
</dbReference>
<evidence type="ECO:0000256" key="4">
    <source>
        <dbReference type="SAM" id="MobiDB-lite"/>
    </source>
</evidence>
<evidence type="ECO:0000256" key="1">
    <source>
        <dbReference type="ARBA" id="ARBA00005775"/>
    </source>
</evidence>
<gene>
    <name evidence="6" type="ORF">JKP88DRAFT_323962</name>
</gene>
<evidence type="ECO:0000313" key="7">
    <source>
        <dbReference type="Proteomes" id="UP000664859"/>
    </source>
</evidence>
<dbReference type="PANTHER" id="PTHR23253">
    <property type="entry name" value="EUKARYOTIC TRANSLATION INITIATION FACTOR 4 GAMMA"/>
    <property type="match status" value="1"/>
</dbReference>
<dbReference type="GO" id="GO:0016281">
    <property type="term" value="C:eukaryotic translation initiation factor 4F complex"/>
    <property type="evidence" value="ECO:0007669"/>
    <property type="project" value="TreeGrafter"/>
</dbReference>
<evidence type="ECO:0000256" key="2">
    <source>
        <dbReference type="ARBA" id="ARBA00022540"/>
    </source>
</evidence>
<dbReference type="Gene3D" id="1.25.40.180">
    <property type="match status" value="2"/>
</dbReference>
<feature type="compositionally biased region" description="Basic and acidic residues" evidence="4">
    <location>
        <begin position="356"/>
        <end position="367"/>
    </location>
</feature>
<dbReference type="InterPro" id="IPR016024">
    <property type="entry name" value="ARM-type_fold"/>
</dbReference>
<protein>
    <submittedName>
        <fullName evidence="6">Armadillo-type protein</fullName>
    </submittedName>
</protein>
<keyword evidence="3" id="KW-0648">Protein biosynthesis</keyword>
<dbReference type="GO" id="GO:0003729">
    <property type="term" value="F:mRNA binding"/>
    <property type="evidence" value="ECO:0007669"/>
    <property type="project" value="TreeGrafter"/>
</dbReference>
<feature type="domain" description="MI" evidence="5">
    <location>
        <begin position="575"/>
        <end position="706"/>
    </location>
</feature>
<evidence type="ECO:0000313" key="6">
    <source>
        <dbReference type="EMBL" id="KAG5180475.1"/>
    </source>
</evidence>
<sequence>MGGAEAAAAAVGGALWTLHLRWRTANHSRQVNEGTRWKAKHMLEEEEAAKLEAAAEDPEIIMRRAIALLNKMTLEKFDKLSAQFTDVGFTTVELVDRIISSLVEKAQMEAHFAPMYAKLCLRLSEAQLPAFRDAKNGPKMFRKMLLEHCQEEFGKDTADIIQGIKSDSSLTPEEQAERELIVKRRYTGHMRFVGELYKVGLLKEKYVHLSIEELLGMEEDGNVMPDEEKLECMVKLMSTVGAQMEQHPSSPDFVKNFKRYFKRIKKLSEDTEHVSRQVLWAPPQSSTVLQAHAALRLRFMLRDLVDLRSNDWVPRRAEEKAKTLAQIHNEVAREEGVAGDACRGCWGQWGMGSAEAKARKAGGDGRRHGSSVPSRPSSSGVGSGSQDVRSGGRSGYTPSAPAPVADDGWETVPAKGKRAGGAGEAAAARTEDCGVYRAVAHRDGARCAAVAALVLVLCAPRIGAGFSAAPNKAAKPSASGKSSSATSKPPRGTAAQGSGFAALAAGDDKSSSKRSSSKHKESKSGSGKDKSSKKDKERSGDGKKASAAAAAAAAAEPEAEPELEAEARPDVSEEEARRVAKSAAEELSVAGDMAEALLCLRELQAPQHFWAMVSETVGQSLERKDKDRAAVLSLLKAAGAGGVGAPAGEGGFISQDDMARGCAAAVDFLSDLEIDVPMAGAHAAKMLGALVACGALPLSLLTPEFAAQNMSELIASGRAAKFGVQVLAETLSALDGDAEAFKALTAACSPPLDAEQLAQLLLEEDRGDDSGAAAVAQLLEKYSVTL</sequence>
<name>A0A836CBQ1_9STRA</name>
<feature type="compositionally biased region" description="Low complexity" evidence="4">
    <location>
        <begin position="545"/>
        <end position="556"/>
    </location>
</feature>
<comment type="similarity">
    <text evidence="1">Belongs to the eukaryotic initiation factor 4G family.</text>
</comment>
<feature type="region of interest" description="Disordered" evidence="4">
    <location>
        <begin position="466"/>
        <end position="579"/>
    </location>
</feature>
<dbReference type="PANTHER" id="PTHR23253:SF9">
    <property type="entry name" value="EUKARYOTIC TRANSLATION INITIATION FACTOR 4 GAMMA 2"/>
    <property type="match status" value="1"/>
</dbReference>
<dbReference type="PROSITE" id="PS51366">
    <property type="entry name" value="MI"/>
    <property type="match status" value="1"/>
</dbReference>
<dbReference type="OrthoDB" id="514777at2759"/>
<feature type="compositionally biased region" description="Basic and acidic residues" evidence="4">
    <location>
        <begin position="565"/>
        <end position="578"/>
    </location>
</feature>
<reference evidence="6" key="1">
    <citation type="submission" date="2021-02" db="EMBL/GenBank/DDBJ databases">
        <title>First Annotated Genome of the Yellow-green Alga Tribonema minus.</title>
        <authorList>
            <person name="Mahan K.M."/>
        </authorList>
    </citation>
    <scope>NUCLEOTIDE SEQUENCE</scope>
    <source>
        <strain evidence="6">UTEX B ZZ1240</strain>
    </source>
</reference>
<feature type="compositionally biased region" description="Low complexity" evidence="4">
    <location>
        <begin position="370"/>
        <end position="391"/>
    </location>
</feature>
<dbReference type="InterPro" id="IPR003890">
    <property type="entry name" value="MIF4G-like_typ-3"/>
</dbReference>
<proteinExistence type="inferred from homology"/>
<comment type="caution">
    <text evidence="6">The sequence shown here is derived from an EMBL/GenBank/DDBJ whole genome shotgun (WGS) entry which is preliminary data.</text>
</comment>
<keyword evidence="2" id="KW-0396">Initiation factor</keyword>
<accession>A0A836CBQ1</accession>
<dbReference type="GO" id="GO:0003743">
    <property type="term" value="F:translation initiation factor activity"/>
    <property type="evidence" value="ECO:0007669"/>
    <property type="project" value="UniProtKB-KW"/>
</dbReference>
<feature type="compositionally biased region" description="Low complexity" evidence="4">
    <location>
        <begin position="467"/>
        <end position="505"/>
    </location>
</feature>
<dbReference type="Pfam" id="PF02854">
    <property type="entry name" value="MIF4G"/>
    <property type="match status" value="1"/>
</dbReference>
<organism evidence="6 7">
    <name type="scientific">Tribonema minus</name>
    <dbReference type="NCBI Taxonomy" id="303371"/>
    <lineage>
        <taxon>Eukaryota</taxon>
        <taxon>Sar</taxon>
        <taxon>Stramenopiles</taxon>
        <taxon>Ochrophyta</taxon>
        <taxon>PX clade</taxon>
        <taxon>Xanthophyceae</taxon>
        <taxon>Tribonematales</taxon>
        <taxon>Tribonemataceae</taxon>
        <taxon>Tribonema</taxon>
    </lineage>
</organism>